<accession>A0A8C4SAU6</accession>
<name>A0A8C4SAU6_ERPCA</name>
<reference evidence="1" key="2">
    <citation type="submission" date="2025-08" db="UniProtKB">
        <authorList>
            <consortium name="Ensembl"/>
        </authorList>
    </citation>
    <scope>IDENTIFICATION</scope>
</reference>
<dbReference type="Ensembl" id="ENSECRT00000014258.1">
    <property type="protein sequence ID" value="ENSECRP00000014016.1"/>
    <property type="gene ID" value="ENSECRG00000009347.1"/>
</dbReference>
<protein>
    <submittedName>
        <fullName evidence="1">Uncharacterized protein</fullName>
    </submittedName>
</protein>
<reference evidence="1" key="3">
    <citation type="submission" date="2025-09" db="UniProtKB">
        <authorList>
            <consortium name="Ensembl"/>
        </authorList>
    </citation>
    <scope>IDENTIFICATION</scope>
</reference>
<organism evidence="1 2">
    <name type="scientific">Erpetoichthys calabaricus</name>
    <name type="common">Rope fish</name>
    <name type="synonym">Calamoichthys calabaricus</name>
    <dbReference type="NCBI Taxonomy" id="27687"/>
    <lineage>
        <taxon>Eukaryota</taxon>
        <taxon>Metazoa</taxon>
        <taxon>Chordata</taxon>
        <taxon>Craniata</taxon>
        <taxon>Vertebrata</taxon>
        <taxon>Euteleostomi</taxon>
        <taxon>Actinopterygii</taxon>
        <taxon>Polypteriformes</taxon>
        <taxon>Polypteridae</taxon>
        <taxon>Erpetoichthys</taxon>
    </lineage>
</organism>
<keyword evidence="2" id="KW-1185">Reference proteome</keyword>
<reference evidence="1" key="1">
    <citation type="submission" date="2021-06" db="EMBL/GenBank/DDBJ databases">
        <authorList>
            <consortium name="Wellcome Sanger Institute Data Sharing"/>
        </authorList>
    </citation>
    <scope>NUCLEOTIDE SEQUENCE [LARGE SCALE GENOMIC DNA]</scope>
</reference>
<evidence type="ECO:0000313" key="2">
    <source>
        <dbReference type="Proteomes" id="UP000694620"/>
    </source>
</evidence>
<sequence length="53" mass="5927">MNEESSYFFPFPVAPSFFSLLIFSEKSNIVGTAVALSWRCWSSCLDSKQSGVK</sequence>
<evidence type="ECO:0000313" key="1">
    <source>
        <dbReference type="Ensembl" id="ENSECRP00000014016.1"/>
    </source>
</evidence>
<dbReference type="AlphaFoldDB" id="A0A8C4SAU6"/>
<dbReference type="Proteomes" id="UP000694620">
    <property type="component" value="Chromosome 2"/>
</dbReference>
<proteinExistence type="predicted"/>